<dbReference type="SMART" id="SM00636">
    <property type="entry name" value="Glyco_18"/>
    <property type="match status" value="1"/>
</dbReference>
<sequence>MSFLNLRIILFMLAAFMTPITVSVGTAMAQNQFHSRVVYAFWPYWTDPSSYQPDWNVLTYVAYHSWDANSDGTLSAPGDINQFNTVKNVSRQNGVKMIISVKSFDKDTLDSIFAYHKDDLANNILNVLQTYGADGVNLDFEYPRTINIYTDTPNSNLFEEFTRILHNKLKSRNQDYYISLNVAGNVEEVYRNAALSKYTDSVFLRGYNYNSSNSPVTGAPSPYIDLVNSVNLLKNYYPSNKIVLGLYFSGYDWPSSSSEPESNTTGKGVAVPMKKAIANAKKYGRLWDSNSRTPWYKYQTEGVWHQTWYDDDQSLGLKLDYINSKNLGGAGFWALGYEGNNANIWNMVREKFVIEPMAFRVPAVTPAEIPRITTVKPVETPKTPGFGLMVSLIVLFACAFLARWRNK</sequence>
<evidence type="ECO:0000256" key="1">
    <source>
        <dbReference type="ARBA" id="ARBA00022801"/>
    </source>
</evidence>
<dbReference type="Gene3D" id="3.10.50.10">
    <property type="match status" value="1"/>
</dbReference>
<dbReference type="Proteomes" id="UP000218615">
    <property type="component" value="Unassembled WGS sequence"/>
</dbReference>
<dbReference type="PANTHER" id="PTHR46290:SF1">
    <property type="entry name" value="DI-N-ACETYLCHITOBIASE"/>
    <property type="match status" value="1"/>
</dbReference>
<keyword evidence="6" id="KW-1185">Reference proteome</keyword>
<dbReference type="GO" id="GO:0016798">
    <property type="term" value="F:hydrolase activity, acting on glycosyl bonds"/>
    <property type="evidence" value="ECO:0007669"/>
    <property type="project" value="UniProtKB-KW"/>
</dbReference>
<feature type="domain" description="GH18" evidence="4">
    <location>
        <begin position="36"/>
        <end position="355"/>
    </location>
</feature>
<proteinExistence type="predicted"/>
<dbReference type="OrthoDB" id="136828at2157"/>
<keyword evidence="1" id="KW-0378">Hydrolase</keyword>
<dbReference type="Pfam" id="PF00704">
    <property type="entry name" value="Glyco_hydro_18"/>
    <property type="match status" value="1"/>
</dbReference>
<dbReference type="RefSeq" id="WP_096206284.1">
    <property type="nucleotide sequence ID" value="NZ_FZMP01000188.1"/>
</dbReference>
<dbReference type="SUPFAM" id="SSF51445">
    <property type="entry name" value="(Trans)glycosidases"/>
    <property type="match status" value="1"/>
</dbReference>
<gene>
    <name evidence="5" type="ORF">MNV_420003</name>
</gene>
<dbReference type="PROSITE" id="PS51910">
    <property type="entry name" value="GH18_2"/>
    <property type="match status" value="1"/>
</dbReference>
<evidence type="ECO:0000256" key="3">
    <source>
        <dbReference type="SAM" id="Phobius"/>
    </source>
</evidence>
<dbReference type="GO" id="GO:0008061">
    <property type="term" value="F:chitin binding"/>
    <property type="evidence" value="ECO:0007669"/>
    <property type="project" value="InterPro"/>
</dbReference>
<dbReference type="EMBL" id="FZMP01000188">
    <property type="protein sequence ID" value="SNQ61619.1"/>
    <property type="molecule type" value="Genomic_DNA"/>
</dbReference>
<keyword evidence="3" id="KW-0472">Membrane</keyword>
<organism evidence="5 6">
    <name type="scientific">Candidatus Methanoperedens nitratireducens</name>
    <dbReference type="NCBI Taxonomy" id="1392998"/>
    <lineage>
        <taxon>Archaea</taxon>
        <taxon>Methanobacteriati</taxon>
        <taxon>Methanobacteriota</taxon>
        <taxon>Stenosarchaea group</taxon>
        <taxon>Methanomicrobia</taxon>
        <taxon>Methanosarcinales</taxon>
        <taxon>ANME-2 cluster</taxon>
        <taxon>Candidatus Methanoperedentaceae</taxon>
        <taxon>Candidatus Methanoperedens</taxon>
    </lineage>
</organism>
<dbReference type="InterPro" id="IPR017853">
    <property type="entry name" value="GH"/>
</dbReference>
<keyword evidence="3" id="KW-0812">Transmembrane</keyword>
<evidence type="ECO:0000259" key="4">
    <source>
        <dbReference type="PROSITE" id="PS51910"/>
    </source>
</evidence>
<protein>
    <recommendedName>
        <fullName evidence="4">GH18 domain-containing protein</fullName>
    </recommendedName>
</protein>
<dbReference type="InterPro" id="IPR029070">
    <property type="entry name" value="Chitinase_insertion_sf"/>
</dbReference>
<evidence type="ECO:0000313" key="6">
    <source>
        <dbReference type="Proteomes" id="UP000218615"/>
    </source>
</evidence>
<dbReference type="AlphaFoldDB" id="A0A284VQY2"/>
<reference evidence="6" key="1">
    <citation type="submission" date="2017-06" db="EMBL/GenBank/DDBJ databases">
        <authorList>
            <person name="Cremers G."/>
        </authorList>
    </citation>
    <scope>NUCLEOTIDE SEQUENCE [LARGE SCALE GENOMIC DNA]</scope>
</reference>
<dbReference type="InterPro" id="IPR051887">
    <property type="entry name" value="GH18_Domain-Containing"/>
</dbReference>
<dbReference type="GO" id="GO:0009313">
    <property type="term" value="P:oligosaccharide catabolic process"/>
    <property type="evidence" value="ECO:0007669"/>
    <property type="project" value="TreeGrafter"/>
</dbReference>
<evidence type="ECO:0000313" key="5">
    <source>
        <dbReference type="EMBL" id="SNQ61619.1"/>
    </source>
</evidence>
<keyword evidence="3" id="KW-1133">Transmembrane helix</keyword>
<dbReference type="Gene3D" id="3.20.20.80">
    <property type="entry name" value="Glycosidases"/>
    <property type="match status" value="1"/>
</dbReference>
<feature type="transmembrane region" description="Helical" evidence="3">
    <location>
        <begin position="385"/>
        <end position="404"/>
    </location>
</feature>
<accession>A0A284VQY2</accession>
<dbReference type="InterPro" id="IPR011583">
    <property type="entry name" value="Chitinase_II/V-like_cat"/>
</dbReference>
<dbReference type="PANTHER" id="PTHR46290">
    <property type="entry name" value="DI-N-ACETYLCHITOBIASE"/>
    <property type="match status" value="1"/>
</dbReference>
<keyword evidence="2" id="KW-0326">Glycosidase</keyword>
<name>A0A284VQY2_9EURY</name>
<evidence type="ECO:0000256" key="2">
    <source>
        <dbReference type="ARBA" id="ARBA00023295"/>
    </source>
</evidence>
<dbReference type="InterPro" id="IPR001223">
    <property type="entry name" value="Glyco_hydro18_cat"/>
</dbReference>